<proteinExistence type="inferred from homology"/>
<feature type="binding site" description="axial binding residue" evidence="11">
    <location>
        <position position="472"/>
    </location>
    <ligand>
        <name>heme</name>
        <dbReference type="ChEBI" id="CHEBI:30413"/>
    </ligand>
    <ligandPart>
        <name>Fe</name>
        <dbReference type="ChEBI" id="CHEBI:18248"/>
    </ligandPart>
</feature>
<dbReference type="SUPFAM" id="SSF48264">
    <property type="entry name" value="Cytochrome P450"/>
    <property type="match status" value="1"/>
</dbReference>
<keyword evidence="4 12" id="KW-0812">Transmembrane</keyword>
<keyword evidence="9" id="KW-0503">Monooxygenase</keyword>
<dbReference type="GO" id="GO:0005506">
    <property type="term" value="F:iron ion binding"/>
    <property type="evidence" value="ECO:0007669"/>
    <property type="project" value="InterPro"/>
</dbReference>
<dbReference type="Pfam" id="PF00067">
    <property type="entry name" value="p450"/>
    <property type="match status" value="1"/>
</dbReference>
<evidence type="ECO:0008006" key="15">
    <source>
        <dbReference type="Google" id="ProtNLM"/>
    </source>
</evidence>
<dbReference type="GO" id="GO:0004497">
    <property type="term" value="F:monooxygenase activity"/>
    <property type="evidence" value="ECO:0007669"/>
    <property type="project" value="UniProtKB-KW"/>
</dbReference>
<dbReference type="InterPro" id="IPR001128">
    <property type="entry name" value="Cyt_P450"/>
</dbReference>
<dbReference type="Gene3D" id="1.10.630.10">
    <property type="entry name" value="Cytochrome P450"/>
    <property type="match status" value="1"/>
</dbReference>
<comment type="cofactor">
    <cofactor evidence="11">
        <name>heme</name>
        <dbReference type="ChEBI" id="CHEBI:30413"/>
    </cofactor>
</comment>
<organism evidence="13 14">
    <name type="scientific">Ceratopteris richardii</name>
    <name type="common">Triangle waterfern</name>
    <dbReference type="NCBI Taxonomy" id="49495"/>
    <lineage>
        <taxon>Eukaryota</taxon>
        <taxon>Viridiplantae</taxon>
        <taxon>Streptophyta</taxon>
        <taxon>Embryophyta</taxon>
        <taxon>Tracheophyta</taxon>
        <taxon>Polypodiopsida</taxon>
        <taxon>Polypodiidae</taxon>
        <taxon>Polypodiales</taxon>
        <taxon>Pteridineae</taxon>
        <taxon>Pteridaceae</taxon>
        <taxon>Parkerioideae</taxon>
        <taxon>Ceratopteris</taxon>
    </lineage>
</organism>
<sequence>MASSFLVVTVALLVPTFIIVFHSLWMAFVEALWLTPRRIKRVLERQGIKCLPFRILIGNLPELAALCEEAKSQPLSCIKHDYAAYAIPYYYRWIEEYGDNFAFWQGSQARFFLTNPDDVKEVLYSRSPHISRPKRRPDGVKLIDNGLLQIEGERWSFHRRTLNPGFLPEKLKSMIPIMSRCTMEMIERWSTKNVKKHEIDVFTELKPLSADIIARTAFGSSYAEARQIFELQQEQLLLEGKIQSRPFIPGVRFIPTAFNRHCWRVEKRIEELTLRIIEKRTQRRKLDQHEDAQDDDLLGLMIDAMEDRGVERKTMSMGMADIIGESKTFFAAGQETTSTCISWTLMLLAAHPEWQERVREEVRTACDAVGFPTSDSLHRLKLLSMVLNESLRLYPPLPIMLRMSKKDVRVGKTLVPKGTVMMLPIIAFHHDQRYWGPDANEFRPDRFRDGSSKASQSKSSVFLPFSSGPQFCIGQPFALQQAKIVISAILLRYRIIISPQYRHSPIFAFILQPEFGIPLLFESI</sequence>
<feature type="transmembrane region" description="Helical" evidence="12">
    <location>
        <begin position="6"/>
        <end position="35"/>
    </location>
</feature>
<comment type="caution">
    <text evidence="13">The sequence shown here is derived from an EMBL/GenBank/DDBJ whole genome shotgun (WGS) entry which is preliminary data.</text>
</comment>
<dbReference type="GO" id="GO:0016020">
    <property type="term" value="C:membrane"/>
    <property type="evidence" value="ECO:0007669"/>
    <property type="project" value="UniProtKB-SubCell"/>
</dbReference>
<dbReference type="PRINTS" id="PR00463">
    <property type="entry name" value="EP450I"/>
</dbReference>
<evidence type="ECO:0000256" key="4">
    <source>
        <dbReference type="ARBA" id="ARBA00022692"/>
    </source>
</evidence>
<gene>
    <name evidence="13" type="ORF">KP509_02G037000</name>
</gene>
<evidence type="ECO:0000256" key="5">
    <source>
        <dbReference type="ARBA" id="ARBA00022723"/>
    </source>
</evidence>
<dbReference type="PRINTS" id="PR00385">
    <property type="entry name" value="P450"/>
</dbReference>
<evidence type="ECO:0000256" key="8">
    <source>
        <dbReference type="ARBA" id="ARBA00023004"/>
    </source>
</evidence>
<evidence type="ECO:0000256" key="3">
    <source>
        <dbReference type="ARBA" id="ARBA00022617"/>
    </source>
</evidence>
<evidence type="ECO:0000256" key="10">
    <source>
        <dbReference type="ARBA" id="ARBA00023136"/>
    </source>
</evidence>
<comment type="similarity">
    <text evidence="2">Belongs to the cytochrome P450 family.</text>
</comment>
<dbReference type="InterPro" id="IPR036396">
    <property type="entry name" value="Cyt_P450_sf"/>
</dbReference>
<evidence type="ECO:0000256" key="6">
    <source>
        <dbReference type="ARBA" id="ARBA00022989"/>
    </source>
</evidence>
<dbReference type="OrthoDB" id="1470350at2759"/>
<dbReference type="PANTHER" id="PTHR24282:SF211">
    <property type="entry name" value="CYTOCHROME P450-RELATED"/>
    <property type="match status" value="1"/>
</dbReference>
<keyword evidence="3 11" id="KW-0349">Heme</keyword>
<keyword evidence="14" id="KW-1185">Reference proteome</keyword>
<evidence type="ECO:0000256" key="7">
    <source>
        <dbReference type="ARBA" id="ARBA00023002"/>
    </source>
</evidence>
<dbReference type="EMBL" id="CM035407">
    <property type="protein sequence ID" value="KAH7443494.1"/>
    <property type="molecule type" value="Genomic_DNA"/>
</dbReference>
<dbReference type="InterPro" id="IPR002401">
    <property type="entry name" value="Cyt_P450_E_grp-I"/>
</dbReference>
<evidence type="ECO:0000313" key="13">
    <source>
        <dbReference type="EMBL" id="KAH7443494.1"/>
    </source>
</evidence>
<accession>A0A8T2VBX3</accession>
<dbReference type="GO" id="GO:0016705">
    <property type="term" value="F:oxidoreductase activity, acting on paired donors, with incorporation or reduction of molecular oxygen"/>
    <property type="evidence" value="ECO:0007669"/>
    <property type="project" value="InterPro"/>
</dbReference>
<dbReference type="GO" id="GO:0020037">
    <property type="term" value="F:heme binding"/>
    <property type="evidence" value="ECO:0007669"/>
    <property type="project" value="InterPro"/>
</dbReference>
<dbReference type="OMA" id="GEVCITW"/>
<protein>
    <recommendedName>
        <fullName evidence="15">Cytochrome P450</fullName>
    </recommendedName>
</protein>
<evidence type="ECO:0000256" key="1">
    <source>
        <dbReference type="ARBA" id="ARBA00004370"/>
    </source>
</evidence>
<evidence type="ECO:0000256" key="2">
    <source>
        <dbReference type="ARBA" id="ARBA00010617"/>
    </source>
</evidence>
<reference evidence="13" key="1">
    <citation type="submission" date="2021-08" db="EMBL/GenBank/DDBJ databases">
        <title>WGS assembly of Ceratopteris richardii.</title>
        <authorList>
            <person name="Marchant D.B."/>
            <person name="Chen G."/>
            <person name="Jenkins J."/>
            <person name="Shu S."/>
            <person name="Leebens-Mack J."/>
            <person name="Grimwood J."/>
            <person name="Schmutz J."/>
            <person name="Soltis P."/>
            <person name="Soltis D."/>
            <person name="Chen Z.-H."/>
        </authorList>
    </citation>
    <scope>NUCLEOTIDE SEQUENCE</scope>
    <source>
        <strain evidence="13">Whitten #5841</strain>
        <tissue evidence="13">Leaf</tissue>
    </source>
</reference>
<dbReference type="PANTHER" id="PTHR24282">
    <property type="entry name" value="CYTOCHROME P450 FAMILY MEMBER"/>
    <property type="match status" value="1"/>
</dbReference>
<evidence type="ECO:0000256" key="11">
    <source>
        <dbReference type="PIRSR" id="PIRSR602401-1"/>
    </source>
</evidence>
<evidence type="ECO:0000256" key="12">
    <source>
        <dbReference type="SAM" id="Phobius"/>
    </source>
</evidence>
<dbReference type="InterPro" id="IPR050665">
    <property type="entry name" value="Cytochrome_P450_Monooxygen"/>
</dbReference>
<keyword evidence="5 11" id="KW-0479">Metal-binding</keyword>
<keyword evidence="7" id="KW-0560">Oxidoreductase</keyword>
<name>A0A8T2VBX3_CERRI</name>
<keyword evidence="8 11" id="KW-0408">Iron</keyword>
<evidence type="ECO:0000313" key="14">
    <source>
        <dbReference type="Proteomes" id="UP000825935"/>
    </source>
</evidence>
<keyword evidence="10 12" id="KW-0472">Membrane</keyword>
<comment type="subcellular location">
    <subcellularLocation>
        <location evidence="1">Membrane</location>
    </subcellularLocation>
</comment>
<evidence type="ECO:0000256" key="9">
    <source>
        <dbReference type="ARBA" id="ARBA00023033"/>
    </source>
</evidence>
<keyword evidence="6 12" id="KW-1133">Transmembrane helix</keyword>
<dbReference type="Proteomes" id="UP000825935">
    <property type="component" value="Chromosome 2"/>
</dbReference>
<dbReference type="AlphaFoldDB" id="A0A8T2VBX3"/>